<evidence type="ECO:0000256" key="2">
    <source>
        <dbReference type="ARBA" id="ARBA00004236"/>
    </source>
</evidence>
<dbReference type="EC" id="2.7.13.3" evidence="3"/>
<dbReference type="GO" id="GO:0005886">
    <property type="term" value="C:plasma membrane"/>
    <property type="evidence" value="ECO:0007669"/>
    <property type="project" value="UniProtKB-SubCell"/>
</dbReference>
<keyword evidence="9" id="KW-0902">Two-component regulatory system</keyword>
<comment type="caution">
    <text evidence="13">The sequence shown here is derived from an EMBL/GenBank/DDBJ whole genome shotgun (WGS) entry which is preliminary data.</text>
</comment>
<dbReference type="InterPro" id="IPR036890">
    <property type="entry name" value="HATPase_C_sf"/>
</dbReference>
<dbReference type="InterPro" id="IPR003660">
    <property type="entry name" value="HAMP_dom"/>
</dbReference>
<dbReference type="Gene3D" id="1.10.287.130">
    <property type="match status" value="1"/>
</dbReference>
<keyword evidence="6 10" id="KW-0812">Transmembrane</keyword>
<dbReference type="GO" id="GO:0000155">
    <property type="term" value="F:phosphorelay sensor kinase activity"/>
    <property type="evidence" value="ECO:0007669"/>
    <property type="project" value="InterPro"/>
</dbReference>
<dbReference type="InterPro" id="IPR036097">
    <property type="entry name" value="HisK_dim/P_sf"/>
</dbReference>
<dbReference type="SMART" id="SM00387">
    <property type="entry name" value="HATPase_c"/>
    <property type="match status" value="1"/>
</dbReference>
<keyword evidence="8 10" id="KW-1133">Transmembrane helix</keyword>
<keyword evidence="5 13" id="KW-0808">Transferase</keyword>
<evidence type="ECO:0000313" key="13">
    <source>
        <dbReference type="EMBL" id="MBB6564733.1"/>
    </source>
</evidence>
<evidence type="ECO:0000256" key="3">
    <source>
        <dbReference type="ARBA" id="ARBA00012438"/>
    </source>
</evidence>
<name>A0A841S618_9ACTN</name>
<dbReference type="AlphaFoldDB" id="A0A841S618"/>
<dbReference type="Pfam" id="PF00512">
    <property type="entry name" value="HisKA"/>
    <property type="match status" value="1"/>
</dbReference>
<evidence type="ECO:0000256" key="10">
    <source>
        <dbReference type="SAM" id="Phobius"/>
    </source>
</evidence>
<dbReference type="SUPFAM" id="SSF55874">
    <property type="entry name" value="ATPase domain of HSP90 chaperone/DNA topoisomerase II/histidine kinase"/>
    <property type="match status" value="1"/>
</dbReference>
<dbReference type="SMART" id="SM00304">
    <property type="entry name" value="HAMP"/>
    <property type="match status" value="1"/>
</dbReference>
<reference evidence="13 14" key="1">
    <citation type="submission" date="2020-08" db="EMBL/GenBank/DDBJ databases">
        <title>Sequencing the genomes of 1000 actinobacteria strains.</title>
        <authorList>
            <person name="Klenk H.-P."/>
        </authorList>
    </citation>
    <scope>NUCLEOTIDE SEQUENCE [LARGE SCALE GENOMIC DNA]</scope>
    <source>
        <strain evidence="13 14">DSM 15626</strain>
    </source>
</reference>
<evidence type="ECO:0000256" key="8">
    <source>
        <dbReference type="ARBA" id="ARBA00022989"/>
    </source>
</evidence>
<dbReference type="Gene3D" id="6.10.340.10">
    <property type="match status" value="1"/>
</dbReference>
<dbReference type="RefSeq" id="WP_202886166.1">
    <property type="nucleotide sequence ID" value="NZ_BAAAGT010000006.1"/>
</dbReference>
<dbReference type="Proteomes" id="UP000553957">
    <property type="component" value="Unassembled WGS sequence"/>
</dbReference>
<evidence type="ECO:0000256" key="9">
    <source>
        <dbReference type="ARBA" id="ARBA00023012"/>
    </source>
</evidence>
<dbReference type="PROSITE" id="PS50885">
    <property type="entry name" value="HAMP"/>
    <property type="match status" value="1"/>
</dbReference>
<dbReference type="SUPFAM" id="SSF47384">
    <property type="entry name" value="Homodimeric domain of signal transducing histidine kinase"/>
    <property type="match status" value="1"/>
</dbReference>
<keyword evidence="7 13" id="KW-0418">Kinase</keyword>
<evidence type="ECO:0000259" key="11">
    <source>
        <dbReference type="PROSITE" id="PS50109"/>
    </source>
</evidence>
<feature type="transmembrane region" description="Helical" evidence="10">
    <location>
        <begin position="74"/>
        <end position="94"/>
    </location>
</feature>
<dbReference type="Pfam" id="PF00672">
    <property type="entry name" value="HAMP"/>
    <property type="match status" value="1"/>
</dbReference>
<dbReference type="EMBL" id="JACHKF010000001">
    <property type="protein sequence ID" value="MBB6564733.1"/>
    <property type="molecule type" value="Genomic_DNA"/>
</dbReference>
<accession>A0A841S618</accession>
<keyword evidence="4" id="KW-0597">Phosphoprotein</keyword>
<dbReference type="CDD" id="cd00082">
    <property type="entry name" value="HisKA"/>
    <property type="match status" value="1"/>
</dbReference>
<evidence type="ECO:0000256" key="6">
    <source>
        <dbReference type="ARBA" id="ARBA00022692"/>
    </source>
</evidence>
<dbReference type="InterPro" id="IPR003661">
    <property type="entry name" value="HisK_dim/P_dom"/>
</dbReference>
<evidence type="ECO:0000256" key="1">
    <source>
        <dbReference type="ARBA" id="ARBA00000085"/>
    </source>
</evidence>
<evidence type="ECO:0000256" key="5">
    <source>
        <dbReference type="ARBA" id="ARBA00022679"/>
    </source>
</evidence>
<evidence type="ECO:0000256" key="4">
    <source>
        <dbReference type="ARBA" id="ARBA00022553"/>
    </source>
</evidence>
<feature type="domain" description="HAMP" evidence="12">
    <location>
        <begin position="95"/>
        <end position="148"/>
    </location>
</feature>
<dbReference type="PROSITE" id="PS50109">
    <property type="entry name" value="HIS_KIN"/>
    <property type="match status" value="1"/>
</dbReference>
<gene>
    <name evidence="13" type="ORF">HNR71_000370</name>
</gene>
<comment type="catalytic activity">
    <reaction evidence="1">
        <text>ATP + protein L-histidine = ADP + protein N-phospho-L-histidine.</text>
        <dbReference type="EC" id="2.7.13.3"/>
    </reaction>
</comment>
<dbReference type="PANTHER" id="PTHR45436">
    <property type="entry name" value="SENSOR HISTIDINE KINASE YKOH"/>
    <property type="match status" value="1"/>
</dbReference>
<organism evidence="13 14">
    <name type="scientific">Kribbella sandramycini</name>
    <dbReference type="NCBI Taxonomy" id="60450"/>
    <lineage>
        <taxon>Bacteria</taxon>
        <taxon>Bacillati</taxon>
        <taxon>Actinomycetota</taxon>
        <taxon>Actinomycetes</taxon>
        <taxon>Propionibacteriales</taxon>
        <taxon>Kribbellaceae</taxon>
        <taxon>Kribbella</taxon>
    </lineage>
</organism>
<dbReference type="InterPro" id="IPR003594">
    <property type="entry name" value="HATPase_dom"/>
</dbReference>
<comment type="subcellular location">
    <subcellularLocation>
        <location evidence="2">Cell membrane</location>
    </subcellularLocation>
</comment>
<dbReference type="SMART" id="SM00388">
    <property type="entry name" value="HisKA"/>
    <property type="match status" value="1"/>
</dbReference>
<proteinExistence type="predicted"/>
<dbReference type="Pfam" id="PF02518">
    <property type="entry name" value="HATPase_c"/>
    <property type="match status" value="1"/>
</dbReference>
<evidence type="ECO:0000313" key="14">
    <source>
        <dbReference type="Proteomes" id="UP000553957"/>
    </source>
</evidence>
<dbReference type="PANTHER" id="PTHR45436:SF5">
    <property type="entry name" value="SENSOR HISTIDINE KINASE TRCS"/>
    <property type="match status" value="1"/>
</dbReference>
<dbReference type="InterPro" id="IPR050428">
    <property type="entry name" value="TCS_sensor_his_kinase"/>
</dbReference>
<evidence type="ECO:0000259" key="12">
    <source>
        <dbReference type="PROSITE" id="PS50885"/>
    </source>
</evidence>
<protein>
    <recommendedName>
        <fullName evidence="3">histidine kinase</fullName>
        <ecNumber evidence="3">2.7.13.3</ecNumber>
    </recommendedName>
</protein>
<sequence>MSEPGLITWRPRLTVRLRLTLSYAGLLVVAGAVMACILWLVFRIVPNYPFIAANPRDERPAPTRGEILDLTVKLSAYAIGLLAIIGLVGGWFLAGRMLKPLQEITAAAQRAATGALDHRIGLTGIRDEFTDLSDTFDAMLDRLQASFDQYRRFAANASHELRTPHAVMKTMLDVAQADPDHQDVPELVKRLAETNQRGIDIVEALLSLAALNNREVELDPVDLATTVRTALPVLTAEAAAAGITLRTALTESVVEGNDVLLHQLVTNLVQNAIRHNTGPGGSVDVELTPGRLVVRNTGPVLDLDQVRTFVEPFAKDRYGAGHGLGLALVTRIVETHQGTLALTPNPTGGLTAIVVLPVADLVGG</sequence>
<keyword evidence="10" id="KW-0472">Membrane</keyword>
<dbReference type="InterPro" id="IPR005467">
    <property type="entry name" value="His_kinase_dom"/>
</dbReference>
<dbReference type="Gene3D" id="3.30.565.10">
    <property type="entry name" value="Histidine kinase-like ATPase, C-terminal domain"/>
    <property type="match status" value="1"/>
</dbReference>
<feature type="domain" description="Histidine kinase" evidence="11">
    <location>
        <begin position="156"/>
        <end position="360"/>
    </location>
</feature>
<dbReference type="SUPFAM" id="SSF158472">
    <property type="entry name" value="HAMP domain-like"/>
    <property type="match status" value="1"/>
</dbReference>
<feature type="transmembrane region" description="Helical" evidence="10">
    <location>
        <begin position="21"/>
        <end position="42"/>
    </location>
</feature>
<evidence type="ECO:0000256" key="7">
    <source>
        <dbReference type="ARBA" id="ARBA00022777"/>
    </source>
</evidence>